<dbReference type="InterPro" id="IPR043894">
    <property type="entry name" value="MupG_C"/>
</dbReference>
<gene>
    <name evidence="3" type="ORF">SCLAR_v1c09030</name>
</gene>
<evidence type="ECO:0000313" key="3">
    <source>
        <dbReference type="EMBL" id="ATX71209.1"/>
    </source>
</evidence>
<accession>A0A1Y0L2A3</accession>
<dbReference type="InterPro" id="IPR029000">
    <property type="entry name" value="Cyclophilin-like_dom_sf"/>
</dbReference>
<protein>
    <recommendedName>
        <fullName evidence="5">Outer surface protein</fullName>
    </recommendedName>
</protein>
<dbReference type="SUPFAM" id="SSF51445">
    <property type="entry name" value="(Trans)glycosidases"/>
    <property type="match status" value="1"/>
</dbReference>
<dbReference type="Pfam" id="PF19200">
    <property type="entry name" value="MupG_N"/>
    <property type="match status" value="1"/>
</dbReference>
<proteinExistence type="predicted"/>
<dbReference type="Pfam" id="PF05913">
    <property type="entry name" value="MupG_C"/>
    <property type="match status" value="1"/>
</dbReference>
<dbReference type="InterPro" id="IPR043797">
    <property type="entry name" value="MupG_N"/>
</dbReference>
<name>A0A1Y0L2A3_9MOLU</name>
<evidence type="ECO:0008006" key="5">
    <source>
        <dbReference type="Google" id="ProtNLM"/>
    </source>
</evidence>
<dbReference type="Gene3D" id="3.20.20.70">
    <property type="entry name" value="Aldolase class I"/>
    <property type="match status" value="1"/>
</dbReference>
<dbReference type="AlphaFoldDB" id="A0A1Y0L2A3"/>
<dbReference type="EMBL" id="CP024870">
    <property type="protein sequence ID" value="ATX71209.1"/>
    <property type="molecule type" value="Genomic_DNA"/>
</dbReference>
<evidence type="ECO:0000259" key="1">
    <source>
        <dbReference type="Pfam" id="PF05913"/>
    </source>
</evidence>
<feature type="domain" description="6-phospho-N-acetylmuramidase N-terminal" evidence="2">
    <location>
        <begin position="5"/>
        <end position="225"/>
    </location>
</feature>
<keyword evidence="4" id="KW-1185">Reference proteome</keyword>
<dbReference type="SUPFAM" id="SSF50891">
    <property type="entry name" value="Cyclophilin-like"/>
    <property type="match status" value="1"/>
</dbReference>
<reference evidence="3 4" key="1">
    <citation type="submission" date="2017-11" db="EMBL/GenBank/DDBJ databases">
        <title>Complete genome sequence of Spiroplasma clarkii CN-5 (DSM 19994).</title>
        <authorList>
            <person name="Tsai Y.-M."/>
            <person name="Chang A."/>
            <person name="Lo W.-S."/>
            <person name="Kuo C.-H."/>
        </authorList>
    </citation>
    <scope>NUCLEOTIDE SEQUENCE [LARGE SCALE GENOMIC DNA]</scope>
    <source>
        <strain evidence="3 4">CN-5</strain>
    </source>
</reference>
<dbReference type="PANTHER" id="PTHR38435">
    <property type="match status" value="1"/>
</dbReference>
<dbReference type="InterPro" id="IPR017853">
    <property type="entry name" value="GH"/>
</dbReference>
<sequence>MKSAISVYPGLGISDADYFNYISEAKNQGIELVFMSLHIPEANLKLLEQFKTLLNYIDSLKMKAIIDISKKVYDELDLSSISIYGLRLDYGFSDQEIVSLCKTSTFKIFLNASTIDAEGFDKLRNLGLNPNQIGVFHNFYPKPFSGLAEEYFYEKNKFYKSLGIEVLAFTCSHFKPRLPLFKGLPTIENHRNYDIYMQLNELLMMKVDIACVGDAMANSEELKIMTSYQDNFVKLRFNKINQEILDEHIEILKMSHKVRPDQSLYIIRSESSRSLTKTNQKINPKNNAGWIEPKTVTIDNLNNLRYCGEVNIWKETAKNDGSFNIIGNVEISEWMLENSELIKEFKFILE</sequence>
<dbReference type="Proteomes" id="UP000231179">
    <property type="component" value="Chromosome"/>
</dbReference>
<organism evidence="3 4">
    <name type="scientific">Spiroplasma clarkii</name>
    <dbReference type="NCBI Taxonomy" id="2139"/>
    <lineage>
        <taxon>Bacteria</taxon>
        <taxon>Bacillati</taxon>
        <taxon>Mycoplasmatota</taxon>
        <taxon>Mollicutes</taxon>
        <taxon>Entomoplasmatales</taxon>
        <taxon>Spiroplasmataceae</taxon>
        <taxon>Spiroplasma</taxon>
    </lineage>
</organism>
<dbReference type="RefSeq" id="WP_100254750.1">
    <property type="nucleotide sequence ID" value="NZ_CP015819.1"/>
</dbReference>
<dbReference type="OrthoDB" id="5809921at2"/>
<dbReference type="InterPro" id="IPR013785">
    <property type="entry name" value="Aldolase_TIM"/>
</dbReference>
<feature type="domain" description="6-phospho-N-acetylmuramidase C-terminal" evidence="1">
    <location>
        <begin position="240"/>
        <end position="346"/>
    </location>
</feature>
<dbReference type="InterPro" id="IPR008589">
    <property type="entry name" value="MupG"/>
</dbReference>
<evidence type="ECO:0000259" key="2">
    <source>
        <dbReference type="Pfam" id="PF19200"/>
    </source>
</evidence>
<evidence type="ECO:0000313" key="4">
    <source>
        <dbReference type="Proteomes" id="UP000231179"/>
    </source>
</evidence>
<dbReference type="Gene3D" id="2.40.100.10">
    <property type="entry name" value="Cyclophilin-like"/>
    <property type="match status" value="1"/>
</dbReference>
<dbReference type="KEGG" id="scla:SCLARK_001320"/>
<dbReference type="PANTHER" id="PTHR38435:SF2">
    <property type="entry name" value="DUF871 DOMAIN-CONTAINING PROTEIN"/>
    <property type="match status" value="1"/>
</dbReference>